<evidence type="ECO:0000313" key="3">
    <source>
        <dbReference type="Proteomes" id="UP001066276"/>
    </source>
</evidence>
<evidence type="ECO:0000256" key="1">
    <source>
        <dbReference type="SAM" id="MobiDB-lite"/>
    </source>
</evidence>
<organism evidence="2 3">
    <name type="scientific">Pleurodeles waltl</name>
    <name type="common">Iberian ribbed newt</name>
    <dbReference type="NCBI Taxonomy" id="8319"/>
    <lineage>
        <taxon>Eukaryota</taxon>
        <taxon>Metazoa</taxon>
        <taxon>Chordata</taxon>
        <taxon>Craniata</taxon>
        <taxon>Vertebrata</taxon>
        <taxon>Euteleostomi</taxon>
        <taxon>Amphibia</taxon>
        <taxon>Batrachia</taxon>
        <taxon>Caudata</taxon>
        <taxon>Salamandroidea</taxon>
        <taxon>Salamandridae</taxon>
        <taxon>Pleurodelinae</taxon>
        <taxon>Pleurodeles</taxon>
    </lineage>
</organism>
<sequence length="116" mass="13401">MGTPPNVYRGHFRSLGGTEKTDLGGGKREEFPLETPRERDARETRKPELEDPQVLEKREEGGNRAPETSACRHDPGGSWLAKCLLQTYERLDEYENESKNKRLKKFLRDYNDYGTV</sequence>
<proteinExistence type="predicted"/>
<protein>
    <submittedName>
        <fullName evidence="2">Uncharacterized protein</fullName>
    </submittedName>
</protein>
<comment type="caution">
    <text evidence="2">The sequence shown here is derived from an EMBL/GenBank/DDBJ whole genome shotgun (WGS) entry which is preliminary data.</text>
</comment>
<feature type="region of interest" description="Disordered" evidence="1">
    <location>
        <begin position="1"/>
        <end position="77"/>
    </location>
</feature>
<name>A0AAV7V7A5_PLEWA</name>
<reference evidence="2" key="1">
    <citation type="journal article" date="2022" name="bioRxiv">
        <title>Sequencing and chromosome-scale assembly of the giantPleurodeles waltlgenome.</title>
        <authorList>
            <person name="Brown T."/>
            <person name="Elewa A."/>
            <person name="Iarovenko S."/>
            <person name="Subramanian E."/>
            <person name="Araus A.J."/>
            <person name="Petzold A."/>
            <person name="Susuki M."/>
            <person name="Suzuki K.-i.T."/>
            <person name="Hayashi T."/>
            <person name="Toyoda A."/>
            <person name="Oliveira C."/>
            <person name="Osipova E."/>
            <person name="Leigh N.D."/>
            <person name="Simon A."/>
            <person name="Yun M.H."/>
        </authorList>
    </citation>
    <scope>NUCLEOTIDE SEQUENCE</scope>
    <source>
        <strain evidence="2">20211129_DDA</strain>
        <tissue evidence="2">Liver</tissue>
    </source>
</reference>
<accession>A0AAV7V7A5</accession>
<dbReference type="AlphaFoldDB" id="A0AAV7V7A5"/>
<keyword evidence="3" id="KW-1185">Reference proteome</keyword>
<feature type="compositionally biased region" description="Basic and acidic residues" evidence="1">
    <location>
        <begin position="19"/>
        <end position="62"/>
    </location>
</feature>
<evidence type="ECO:0000313" key="2">
    <source>
        <dbReference type="EMBL" id="KAJ1197143.1"/>
    </source>
</evidence>
<gene>
    <name evidence="2" type="ORF">NDU88_001005</name>
</gene>
<dbReference type="Proteomes" id="UP001066276">
    <property type="component" value="Chromosome 2_1"/>
</dbReference>
<dbReference type="EMBL" id="JANPWB010000003">
    <property type="protein sequence ID" value="KAJ1197143.1"/>
    <property type="molecule type" value="Genomic_DNA"/>
</dbReference>